<dbReference type="Gene3D" id="1.20.1260.60">
    <property type="entry name" value="Vacuolar protein sorting-associated protein Ist1"/>
    <property type="match status" value="1"/>
</dbReference>
<dbReference type="RefSeq" id="XP_040723164.1">
    <property type="nucleotide sequence ID" value="XM_040868226.1"/>
</dbReference>
<dbReference type="Pfam" id="PF03398">
    <property type="entry name" value="Ist1"/>
    <property type="match status" value="1"/>
</dbReference>
<evidence type="ECO:0000256" key="1">
    <source>
        <dbReference type="ARBA" id="ARBA00005536"/>
    </source>
</evidence>
<keyword evidence="3" id="KW-1185">Reference proteome</keyword>
<dbReference type="PANTHER" id="PTHR12161">
    <property type="entry name" value="IST1 FAMILY MEMBER"/>
    <property type="match status" value="1"/>
</dbReference>
<dbReference type="AlphaFoldDB" id="A0A1Y2F1N7"/>
<dbReference type="OMA" id="HEFVEMS"/>
<dbReference type="PANTHER" id="PTHR12161:SF5">
    <property type="entry name" value="IST1 HOMOLOG"/>
    <property type="match status" value="1"/>
</dbReference>
<dbReference type="OrthoDB" id="29853at2759"/>
<protein>
    <submittedName>
        <fullName evidence="2">Regulator of Vps4 activity in the MVB pathway-domain-containing protein</fullName>
    </submittedName>
</protein>
<proteinExistence type="inferred from homology"/>
<dbReference type="Proteomes" id="UP000193685">
    <property type="component" value="Unassembled WGS sequence"/>
</dbReference>
<organism evidence="2 3">
    <name type="scientific">Protomyces lactucae-debilis</name>
    <dbReference type="NCBI Taxonomy" id="2754530"/>
    <lineage>
        <taxon>Eukaryota</taxon>
        <taxon>Fungi</taxon>
        <taxon>Dikarya</taxon>
        <taxon>Ascomycota</taxon>
        <taxon>Taphrinomycotina</taxon>
        <taxon>Taphrinomycetes</taxon>
        <taxon>Taphrinales</taxon>
        <taxon>Protomycetaceae</taxon>
        <taxon>Protomyces</taxon>
    </lineage>
</organism>
<feature type="non-terminal residue" evidence="2">
    <location>
        <position position="197"/>
    </location>
</feature>
<evidence type="ECO:0000313" key="2">
    <source>
        <dbReference type="EMBL" id="ORY77779.1"/>
    </source>
</evidence>
<dbReference type="InterPro" id="IPR042277">
    <property type="entry name" value="IST1-like"/>
</dbReference>
<comment type="similarity">
    <text evidence="1">Belongs to the IST1 family.</text>
</comment>
<comment type="caution">
    <text evidence="2">The sequence shown here is derived from an EMBL/GenBank/DDBJ whole genome shotgun (WGS) entry which is preliminary data.</text>
</comment>
<dbReference type="STRING" id="56484.A0A1Y2F1N7"/>
<dbReference type="EMBL" id="MCFI01000019">
    <property type="protein sequence ID" value="ORY77779.1"/>
    <property type="molecule type" value="Genomic_DNA"/>
</dbReference>
<accession>A0A1Y2F1N7</accession>
<name>A0A1Y2F1N7_PROLT</name>
<sequence>MPAPADLAKIKVNLKLSVSRLRLLQQKKVALSKQARRELALQLIPQGKIQSARIRVENIIADDIYVELLEVLELYCELLLARIGVVESSGGAHGGLEEALYSLMYAAPRVDVKELTELRRLLIQRYGKAFDQELTASATAAETMGGGPGSESKVSEKVLGKLRFAVPDAQLVTSYLREIARAYGVDFHNGDTPPGSV</sequence>
<dbReference type="GO" id="GO:0015031">
    <property type="term" value="P:protein transport"/>
    <property type="evidence" value="ECO:0007669"/>
    <property type="project" value="InterPro"/>
</dbReference>
<dbReference type="FunFam" id="1.20.1260.60:FF:000002">
    <property type="entry name" value="Vacuolar protein sorting-associated protein IST1"/>
    <property type="match status" value="1"/>
</dbReference>
<reference evidence="2 3" key="1">
    <citation type="submission" date="2016-07" db="EMBL/GenBank/DDBJ databases">
        <title>Pervasive Adenine N6-methylation of Active Genes in Fungi.</title>
        <authorList>
            <consortium name="DOE Joint Genome Institute"/>
            <person name="Mondo S.J."/>
            <person name="Dannebaum R.O."/>
            <person name="Kuo R.C."/>
            <person name="Labutti K."/>
            <person name="Haridas S."/>
            <person name="Kuo A."/>
            <person name="Salamov A."/>
            <person name="Ahrendt S.R."/>
            <person name="Lipzen A."/>
            <person name="Sullivan W."/>
            <person name="Andreopoulos W.B."/>
            <person name="Clum A."/>
            <person name="Lindquist E."/>
            <person name="Daum C."/>
            <person name="Ramamoorthy G.K."/>
            <person name="Gryganskyi A."/>
            <person name="Culley D."/>
            <person name="Magnuson J.K."/>
            <person name="James T.Y."/>
            <person name="O'Malley M.A."/>
            <person name="Stajich J.E."/>
            <person name="Spatafora J.W."/>
            <person name="Visel A."/>
            <person name="Grigoriev I.V."/>
        </authorList>
    </citation>
    <scope>NUCLEOTIDE SEQUENCE [LARGE SCALE GENOMIC DNA]</scope>
    <source>
        <strain evidence="2 3">12-1054</strain>
    </source>
</reference>
<gene>
    <name evidence="2" type="ORF">BCR37DRAFT_361139</name>
</gene>
<dbReference type="GeneID" id="63784825"/>
<dbReference type="InterPro" id="IPR005061">
    <property type="entry name" value="Ist1"/>
</dbReference>
<evidence type="ECO:0000313" key="3">
    <source>
        <dbReference type="Proteomes" id="UP000193685"/>
    </source>
</evidence>